<evidence type="ECO:0000256" key="1">
    <source>
        <dbReference type="SAM" id="MobiDB-lite"/>
    </source>
</evidence>
<dbReference type="Proteomes" id="UP000237000">
    <property type="component" value="Unassembled WGS sequence"/>
</dbReference>
<dbReference type="AlphaFoldDB" id="A0A2P5F358"/>
<name>A0A2P5F358_TREOI</name>
<feature type="region of interest" description="Disordered" evidence="1">
    <location>
        <begin position="61"/>
        <end position="147"/>
    </location>
</feature>
<proteinExistence type="predicted"/>
<accession>A0A2P5F358</accession>
<feature type="compositionally biased region" description="Basic and acidic residues" evidence="1">
    <location>
        <begin position="71"/>
        <end position="108"/>
    </location>
</feature>
<reference evidence="3" key="1">
    <citation type="submission" date="2016-06" db="EMBL/GenBank/DDBJ databases">
        <title>Parallel loss of symbiosis genes in relatives of nitrogen-fixing non-legume Parasponia.</title>
        <authorList>
            <person name="Van Velzen R."/>
            <person name="Holmer R."/>
            <person name="Bu F."/>
            <person name="Rutten L."/>
            <person name="Van Zeijl A."/>
            <person name="Liu W."/>
            <person name="Santuari L."/>
            <person name="Cao Q."/>
            <person name="Sharma T."/>
            <person name="Shen D."/>
            <person name="Roswanjaya Y."/>
            <person name="Wardhani T."/>
            <person name="Kalhor M.S."/>
            <person name="Jansen J."/>
            <person name="Van den Hoogen J."/>
            <person name="Gungor B."/>
            <person name="Hartog M."/>
            <person name="Hontelez J."/>
            <person name="Verver J."/>
            <person name="Yang W.-C."/>
            <person name="Schijlen E."/>
            <person name="Repin R."/>
            <person name="Schilthuizen M."/>
            <person name="Schranz E."/>
            <person name="Heidstra R."/>
            <person name="Miyata K."/>
            <person name="Fedorova E."/>
            <person name="Kohlen W."/>
            <person name="Bisseling T."/>
            <person name="Smit S."/>
            <person name="Geurts R."/>
        </authorList>
    </citation>
    <scope>NUCLEOTIDE SEQUENCE [LARGE SCALE GENOMIC DNA]</scope>
    <source>
        <strain evidence="3">cv. RG33-2</strain>
    </source>
</reference>
<sequence>MREQLKTLTSKIDDFTTQLNDKNAETKAFINHLGTLLSEVVAKEMLKVKKGLMSELSKFSLRKGSMEPMTVDEKHQGAQRERVDEDKVIEKDAFTDPDESKAGEEKSSKASTDAEAVYDDGDGHAESGDGDGDGNGDGHGESKKMSN</sequence>
<dbReference type="InParanoid" id="A0A2P5F358"/>
<comment type="caution">
    <text evidence="2">The sequence shown here is derived from an EMBL/GenBank/DDBJ whole genome shotgun (WGS) entry which is preliminary data.</text>
</comment>
<feature type="compositionally biased region" description="Basic and acidic residues" evidence="1">
    <location>
        <begin position="136"/>
        <end position="147"/>
    </location>
</feature>
<dbReference type="EMBL" id="JXTC01000068">
    <property type="protein sequence ID" value="PON92236.1"/>
    <property type="molecule type" value="Genomic_DNA"/>
</dbReference>
<protein>
    <submittedName>
        <fullName evidence="2">Uncharacterized protein</fullName>
    </submittedName>
</protein>
<gene>
    <name evidence="2" type="ORF">TorRG33x02_120550</name>
</gene>
<evidence type="ECO:0000313" key="2">
    <source>
        <dbReference type="EMBL" id="PON92236.1"/>
    </source>
</evidence>
<evidence type="ECO:0000313" key="3">
    <source>
        <dbReference type="Proteomes" id="UP000237000"/>
    </source>
</evidence>
<organism evidence="2 3">
    <name type="scientific">Trema orientale</name>
    <name type="common">Charcoal tree</name>
    <name type="synonym">Celtis orientalis</name>
    <dbReference type="NCBI Taxonomy" id="63057"/>
    <lineage>
        <taxon>Eukaryota</taxon>
        <taxon>Viridiplantae</taxon>
        <taxon>Streptophyta</taxon>
        <taxon>Embryophyta</taxon>
        <taxon>Tracheophyta</taxon>
        <taxon>Spermatophyta</taxon>
        <taxon>Magnoliopsida</taxon>
        <taxon>eudicotyledons</taxon>
        <taxon>Gunneridae</taxon>
        <taxon>Pentapetalae</taxon>
        <taxon>rosids</taxon>
        <taxon>fabids</taxon>
        <taxon>Rosales</taxon>
        <taxon>Cannabaceae</taxon>
        <taxon>Trema</taxon>
    </lineage>
</organism>
<keyword evidence="3" id="KW-1185">Reference proteome</keyword>